<dbReference type="GO" id="GO:0005666">
    <property type="term" value="C:RNA polymerase III complex"/>
    <property type="evidence" value="ECO:0007669"/>
    <property type="project" value="InterPro"/>
</dbReference>
<evidence type="ECO:0000313" key="1">
    <source>
        <dbReference type="EMBL" id="PRQ45233.1"/>
    </source>
</evidence>
<dbReference type="Pfam" id="PF05132">
    <property type="entry name" value="RNA_pol_Rpc4"/>
    <property type="match status" value="1"/>
</dbReference>
<dbReference type="AlphaFoldDB" id="A0A2P6RFM1"/>
<comment type="caution">
    <text evidence="1">The sequence shown here is derived from an EMBL/GenBank/DDBJ whole genome shotgun (WGS) entry which is preliminary data.</text>
</comment>
<dbReference type="Gramene" id="PRQ45233">
    <property type="protein sequence ID" value="PRQ45233"/>
    <property type="gene ID" value="RchiOBHm_Chr3g0487921"/>
</dbReference>
<keyword evidence="1" id="KW-0804">Transcription</keyword>
<dbReference type="InterPro" id="IPR007811">
    <property type="entry name" value="RPC4"/>
</dbReference>
<dbReference type="Proteomes" id="UP000238479">
    <property type="component" value="Chromosome 3"/>
</dbReference>
<name>A0A2P6RFM1_ROSCH</name>
<keyword evidence="2" id="KW-1185">Reference proteome</keyword>
<dbReference type="GO" id="GO:0003677">
    <property type="term" value="F:DNA binding"/>
    <property type="evidence" value="ECO:0007669"/>
    <property type="project" value="InterPro"/>
</dbReference>
<dbReference type="GO" id="GO:0042797">
    <property type="term" value="P:tRNA transcription by RNA polymerase III"/>
    <property type="evidence" value="ECO:0007669"/>
    <property type="project" value="TreeGrafter"/>
</dbReference>
<proteinExistence type="predicted"/>
<keyword evidence="1" id="KW-0240">DNA-directed RNA polymerase</keyword>
<accession>A0A2P6RFM1</accession>
<reference evidence="1 2" key="1">
    <citation type="journal article" date="2018" name="Nat. Genet.">
        <title>The Rosa genome provides new insights in the design of modern roses.</title>
        <authorList>
            <person name="Bendahmane M."/>
        </authorList>
    </citation>
    <scope>NUCLEOTIDE SEQUENCE [LARGE SCALE GENOMIC DNA]</scope>
    <source>
        <strain evidence="2">cv. Old Blush</strain>
    </source>
</reference>
<evidence type="ECO:0000313" key="2">
    <source>
        <dbReference type="Proteomes" id="UP000238479"/>
    </source>
</evidence>
<organism evidence="1 2">
    <name type="scientific">Rosa chinensis</name>
    <name type="common">China rose</name>
    <dbReference type="NCBI Taxonomy" id="74649"/>
    <lineage>
        <taxon>Eukaryota</taxon>
        <taxon>Viridiplantae</taxon>
        <taxon>Streptophyta</taxon>
        <taxon>Embryophyta</taxon>
        <taxon>Tracheophyta</taxon>
        <taxon>Spermatophyta</taxon>
        <taxon>Magnoliopsida</taxon>
        <taxon>eudicotyledons</taxon>
        <taxon>Gunneridae</taxon>
        <taxon>Pentapetalae</taxon>
        <taxon>rosids</taxon>
        <taxon>fabids</taxon>
        <taxon>Rosales</taxon>
        <taxon>Rosaceae</taxon>
        <taxon>Rosoideae</taxon>
        <taxon>Rosoideae incertae sedis</taxon>
        <taxon>Rosa</taxon>
    </lineage>
</organism>
<gene>
    <name evidence="1" type="ORF">RchiOBHm_Chr3g0487921</name>
</gene>
<dbReference type="PANTHER" id="PTHR13408">
    <property type="entry name" value="DNA-DIRECTED RNA POLYMERASE III"/>
    <property type="match status" value="1"/>
</dbReference>
<sequence>MGKMLVYKSGAVKFKLGDALYDVSPGSDCIFSQDVAAINTAARKCCVLGELGQRVVITPDVDSLLDATIELD</sequence>
<protein>
    <submittedName>
        <fullName evidence="1">Putative DNA-directed RNA polymerase III subunit RPC4</fullName>
    </submittedName>
</protein>
<dbReference type="PANTHER" id="PTHR13408:SF6">
    <property type="entry name" value="DNA BINDING PROTEIN"/>
    <property type="match status" value="1"/>
</dbReference>
<dbReference type="STRING" id="74649.A0A2P6RFM1"/>
<dbReference type="EMBL" id="PDCK01000041">
    <property type="protein sequence ID" value="PRQ45233.1"/>
    <property type="molecule type" value="Genomic_DNA"/>
</dbReference>